<dbReference type="GeneID" id="63701768"/>
<dbReference type="Proteomes" id="UP000019804">
    <property type="component" value="Unassembled WGS sequence"/>
</dbReference>
<dbReference type="HOGENOM" id="CLU_007383_10_0_1"/>
<gene>
    <name evidence="2" type="ORF">EURHEDRAFT_518184</name>
</gene>
<protein>
    <submittedName>
        <fullName evidence="2">NAD(P)-binding protein</fullName>
    </submittedName>
</protein>
<dbReference type="AlphaFoldDB" id="A0A017S497"/>
<dbReference type="Gene3D" id="3.40.50.720">
    <property type="entry name" value="NAD(P)-binding Rossmann-like Domain"/>
    <property type="match status" value="1"/>
</dbReference>
<feature type="domain" description="NmrA-like" evidence="1">
    <location>
        <begin position="3"/>
        <end position="258"/>
    </location>
</feature>
<dbReference type="EMBL" id="KK088442">
    <property type="protein sequence ID" value="EYE91646.1"/>
    <property type="molecule type" value="Genomic_DNA"/>
</dbReference>
<name>A0A017S497_ASPRC</name>
<evidence type="ECO:0000313" key="2">
    <source>
        <dbReference type="EMBL" id="EYE91646.1"/>
    </source>
</evidence>
<reference evidence="3" key="1">
    <citation type="journal article" date="2014" name="Nat. Commun.">
        <title>Genomic adaptations of the halophilic Dead Sea filamentous fungus Eurotium rubrum.</title>
        <authorList>
            <person name="Kis-Papo T."/>
            <person name="Weig A.R."/>
            <person name="Riley R."/>
            <person name="Persoh D."/>
            <person name="Salamov A."/>
            <person name="Sun H."/>
            <person name="Lipzen A."/>
            <person name="Wasser S.P."/>
            <person name="Rambold G."/>
            <person name="Grigoriev I.V."/>
            <person name="Nevo E."/>
        </authorList>
    </citation>
    <scope>NUCLEOTIDE SEQUENCE [LARGE SCALE GENOMIC DNA]</scope>
    <source>
        <strain evidence="3">CBS 135680</strain>
    </source>
</reference>
<keyword evidence="3" id="KW-1185">Reference proteome</keyword>
<dbReference type="Pfam" id="PF05368">
    <property type="entry name" value="NmrA"/>
    <property type="match status" value="1"/>
</dbReference>
<proteinExistence type="predicted"/>
<dbReference type="InterPro" id="IPR008030">
    <property type="entry name" value="NmrA-like"/>
</dbReference>
<dbReference type="STRING" id="1388766.A0A017S497"/>
<dbReference type="OrthoDB" id="419598at2759"/>
<dbReference type="RefSeq" id="XP_040635336.1">
    <property type="nucleotide sequence ID" value="XM_040786644.1"/>
</dbReference>
<dbReference type="PANTHER" id="PTHR43162">
    <property type="match status" value="1"/>
</dbReference>
<organism evidence="2 3">
    <name type="scientific">Aspergillus ruber (strain CBS 135680)</name>
    <dbReference type="NCBI Taxonomy" id="1388766"/>
    <lineage>
        <taxon>Eukaryota</taxon>
        <taxon>Fungi</taxon>
        <taxon>Dikarya</taxon>
        <taxon>Ascomycota</taxon>
        <taxon>Pezizomycotina</taxon>
        <taxon>Eurotiomycetes</taxon>
        <taxon>Eurotiomycetidae</taxon>
        <taxon>Eurotiales</taxon>
        <taxon>Aspergillaceae</taxon>
        <taxon>Aspergillus</taxon>
        <taxon>Aspergillus subgen. Aspergillus</taxon>
    </lineage>
</organism>
<evidence type="ECO:0000313" key="3">
    <source>
        <dbReference type="Proteomes" id="UP000019804"/>
    </source>
</evidence>
<sequence>MSVIIFGPTGSVASVAARTAQENGAKVFLAMRDIQKPIPGLSAEQERKGGYERIHADLTSPDSVAAAVNVSGTKRAFTYLAHGTSDHMRATLTALRSAGIEFVVFLSSYTIAGEPRDVPPSEVIPYIHAQVEISLDEIFGPDNYVALRPGGFATNLLRYKQGIEAGEVKVYAPGFKFDFITPIDMGRVGGTILVQGPRNGQRKVYLYGPQVIAQGDAIAIIGKIIGKDIKVTALSEQEALDQYTQAGIPKPMTEYIVRKSGDTSNELADHACYNIGVENVQLYTGESSMGFKEWVEANRRLFIPQEP</sequence>
<dbReference type="PANTHER" id="PTHR43162:SF1">
    <property type="entry name" value="PRESTALK A DIFFERENTIATION PROTEIN A"/>
    <property type="match status" value="1"/>
</dbReference>
<accession>A0A017S497</accession>
<dbReference type="SUPFAM" id="SSF51735">
    <property type="entry name" value="NAD(P)-binding Rossmann-fold domains"/>
    <property type="match status" value="1"/>
</dbReference>
<dbReference type="InterPro" id="IPR051604">
    <property type="entry name" value="Ergot_Alk_Oxidoreductase"/>
</dbReference>
<evidence type="ECO:0000259" key="1">
    <source>
        <dbReference type="Pfam" id="PF05368"/>
    </source>
</evidence>
<dbReference type="InterPro" id="IPR036291">
    <property type="entry name" value="NAD(P)-bd_dom_sf"/>
</dbReference>